<accession>A0A6C0IGP6</accession>
<keyword evidence="1" id="KW-0472">Membrane</keyword>
<proteinExistence type="predicted"/>
<dbReference type="EMBL" id="MN740162">
    <property type="protein sequence ID" value="QHT91067.1"/>
    <property type="molecule type" value="Genomic_DNA"/>
</dbReference>
<feature type="transmembrane region" description="Helical" evidence="1">
    <location>
        <begin position="136"/>
        <end position="154"/>
    </location>
</feature>
<keyword evidence="1" id="KW-1133">Transmembrane helix</keyword>
<keyword evidence="1" id="KW-0812">Transmembrane</keyword>
<dbReference type="AlphaFoldDB" id="A0A6C0IGP6"/>
<organism evidence="2">
    <name type="scientific">viral metagenome</name>
    <dbReference type="NCBI Taxonomy" id="1070528"/>
    <lineage>
        <taxon>unclassified sequences</taxon>
        <taxon>metagenomes</taxon>
        <taxon>organismal metagenomes</taxon>
    </lineage>
</organism>
<reference evidence="2" key="1">
    <citation type="journal article" date="2020" name="Nature">
        <title>Giant virus diversity and host interactions through global metagenomics.</title>
        <authorList>
            <person name="Schulz F."/>
            <person name="Roux S."/>
            <person name="Paez-Espino D."/>
            <person name="Jungbluth S."/>
            <person name="Walsh D.A."/>
            <person name="Denef V.J."/>
            <person name="McMahon K.D."/>
            <person name="Konstantinidis K.T."/>
            <person name="Eloe-Fadrosh E.A."/>
            <person name="Kyrpides N.C."/>
            <person name="Woyke T."/>
        </authorList>
    </citation>
    <scope>NUCLEOTIDE SEQUENCE</scope>
    <source>
        <strain evidence="2">GVMAG-M-3300023184-72</strain>
    </source>
</reference>
<evidence type="ECO:0000256" key="1">
    <source>
        <dbReference type="SAM" id="Phobius"/>
    </source>
</evidence>
<evidence type="ECO:0000313" key="2">
    <source>
        <dbReference type="EMBL" id="QHT91067.1"/>
    </source>
</evidence>
<name>A0A6C0IGP6_9ZZZZ</name>
<sequence length="201" mass="22511">MSESTSILDLPTDPIGGGNITNNISLTATENNIVQPLTPNQIPSSNGLSLDQSTISQIVNGLQQASITGITQLSSRDIPMNTTNISNDPQIQPNYVPSPVNNNDYIKNYQQTGDIIDHYDTNMARQHSIDEMYNEIQTPLLLVVLYFLFQLPFVKKHLYSYFPVLFSKDGNFNINGLLFTSILFGLLFYILNKITQQFAVF</sequence>
<protein>
    <submittedName>
        <fullName evidence="2">Uncharacterized protein</fullName>
    </submittedName>
</protein>
<feature type="transmembrane region" description="Helical" evidence="1">
    <location>
        <begin position="174"/>
        <end position="191"/>
    </location>
</feature>